<proteinExistence type="predicted"/>
<reference evidence="2" key="1">
    <citation type="journal article" date="2023" name="Mol. Biol. Evol.">
        <title>Third-Generation Sequencing Reveals the Adaptive Role of the Epigenome in Three Deep-Sea Polychaetes.</title>
        <authorList>
            <person name="Perez M."/>
            <person name="Aroh O."/>
            <person name="Sun Y."/>
            <person name="Lan Y."/>
            <person name="Juniper S.K."/>
            <person name="Young C.R."/>
            <person name="Angers B."/>
            <person name="Qian P.Y."/>
        </authorList>
    </citation>
    <scope>NUCLEOTIDE SEQUENCE</scope>
    <source>
        <strain evidence="2">R07B-5</strain>
    </source>
</reference>
<keyword evidence="1" id="KW-0812">Transmembrane</keyword>
<name>A0AAD9P6W0_RIDPI</name>
<evidence type="ECO:0000313" key="3">
    <source>
        <dbReference type="Proteomes" id="UP001209878"/>
    </source>
</evidence>
<dbReference type="Proteomes" id="UP001209878">
    <property type="component" value="Unassembled WGS sequence"/>
</dbReference>
<keyword evidence="1" id="KW-0472">Membrane</keyword>
<comment type="caution">
    <text evidence="2">The sequence shown here is derived from an EMBL/GenBank/DDBJ whole genome shotgun (WGS) entry which is preliminary data.</text>
</comment>
<sequence length="105" mass="12238">MWRDRKRMYLKHASTNCLTSFIIGQFFDVVLLIILTTPQLSVIKRMQWLAKYFPNISMARTNGYNFRRVISAEVKCLCYEPATHFFPNTTAKPNSLDTPAYNVIV</sequence>
<accession>A0AAD9P6W0</accession>
<evidence type="ECO:0000313" key="2">
    <source>
        <dbReference type="EMBL" id="KAK2189274.1"/>
    </source>
</evidence>
<dbReference type="EMBL" id="JAODUO010000110">
    <property type="protein sequence ID" value="KAK2189274.1"/>
    <property type="molecule type" value="Genomic_DNA"/>
</dbReference>
<evidence type="ECO:0000256" key="1">
    <source>
        <dbReference type="SAM" id="Phobius"/>
    </source>
</evidence>
<dbReference type="AlphaFoldDB" id="A0AAD9P6W0"/>
<keyword evidence="3" id="KW-1185">Reference proteome</keyword>
<keyword evidence="1" id="KW-1133">Transmembrane helix</keyword>
<protein>
    <submittedName>
        <fullName evidence="2">Uncharacterized protein</fullName>
    </submittedName>
</protein>
<feature type="transmembrane region" description="Helical" evidence="1">
    <location>
        <begin position="20"/>
        <end position="43"/>
    </location>
</feature>
<gene>
    <name evidence="2" type="ORF">NP493_111g02001</name>
</gene>
<organism evidence="2 3">
    <name type="scientific">Ridgeia piscesae</name>
    <name type="common">Tubeworm</name>
    <dbReference type="NCBI Taxonomy" id="27915"/>
    <lineage>
        <taxon>Eukaryota</taxon>
        <taxon>Metazoa</taxon>
        <taxon>Spiralia</taxon>
        <taxon>Lophotrochozoa</taxon>
        <taxon>Annelida</taxon>
        <taxon>Polychaeta</taxon>
        <taxon>Sedentaria</taxon>
        <taxon>Canalipalpata</taxon>
        <taxon>Sabellida</taxon>
        <taxon>Siboglinidae</taxon>
        <taxon>Ridgeia</taxon>
    </lineage>
</organism>